<gene>
    <name evidence="16" type="ORF">J2Z66_002295</name>
</gene>
<dbReference type="SUPFAM" id="SSF47226">
    <property type="entry name" value="Histidine-containing phosphotransfer domain, HPT domain"/>
    <property type="match status" value="1"/>
</dbReference>
<dbReference type="Proteomes" id="UP001519287">
    <property type="component" value="Unassembled WGS sequence"/>
</dbReference>
<feature type="domain" description="Histidine kinase" evidence="13">
    <location>
        <begin position="366"/>
        <end position="571"/>
    </location>
</feature>
<evidence type="ECO:0000256" key="3">
    <source>
        <dbReference type="ARBA" id="ARBA00021495"/>
    </source>
</evidence>
<dbReference type="Pfam" id="PF02895">
    <property type="entry name" value="H-kinase_dim"/>
    <property type="match status" value="1"/>
</dbReference>
<evidence type="ECO:0000313" key="16">
    <source>
        <dbReference type="EMBL" id="MBP1990689.1"/>
    </source>
</evidence>
<dbReference type="Pfam" id="PF01627">
    <property type="entry name" value="Hpt"/>
    <property type="match status" value="1"/>
</dbReference>
<accession>A0ABS4IVY8</accession>
<dbReference type="Gene3D" id="1.10.287.560">
    <property type="entry name" value="Histidine kinase CheA-like, homodimeric domain"/>
    <property type="match status" value="1"/>
</dbReference>
<dbReference type="EMBL" id="JAGGLB010000006">
    <property type="protein sequence ID" value="MBP1990689.1"/>
    <property type="molecule type" value="Genomic_DNA"/>
</dbReference>
<evidence type="ECO:0000256" key="10">
    <source>
        <dbReference type="ARBA" id="ARBA00023012"/>
    </source>
</evidence>
<dbReference type="InterPro" id="IPR036890">
    <property type="entry name" value="HATPase_C_sf"/>
</dbReference>
<name>A0ABS4IVY8_9BACL</name>
<dbReference type="EC" id="2.7.13.3" evidence="2"/>
<evidence type="ECO:0000256" key="8">
    <source>
        <dbReference type="ARBA" id="ARBA00022777"/>
    </source>
</evidence>
<dbReference type="Pfam" id="PF01584">
    <property type="entry name" value="CheW"/>
    <property type="match status" value="1"/>
</dbReference>
<dbReference type="PANTHER" id="PTHR43395">
    <property type="entry name" value="SENSOR HISTIDINE KINASE CHEA"/>
    <property type="match status" value="1"/>
</dbReference>
<dbReference type="InterPro" id="IPR036097">
    <property type="entry name" value="HisK_dim/P_sf"/>
</dbReference>
<dbReference type="Gene3D" id="3.30.565.10">
    <property type="entry name" value="Histidine kinase-like ATPase, C-terminal domain"/>
    <property type="match status" value="1"/>
</dbReference>
<dbReference type="SMART" id="SM01231">
    <property type="entry name" value="H-kinase_dim"/>
    <property type="match status" value="1"/>
</dbReference>
<dbReference type="SUPFAM" id="SSF47384">
    <property type="entry name" value="Homodimeric domain of signal transducing histidine kinase"/>
    <property type="match status" value="1"/>
</dbReference>
<reference evidence="16 17" key="1">
    <citation type="submission" date="2021-03" db="EMBL/GenBank/DDBJ databases">
        <title>Genomic Encyclopedia of Type Strains, Phase IV (KMG-IV): sequencing the most valuable type-strain genomes for metagenomic binning, comparative biology and taxonomic classification.</title>
        <authorList>
            <person name="Goeker M."/>
        </authorList>
    </citation>
    <scope>NUCLEOTIDE SEQUENCE [LARGE SCALE GENOMIC DNA]</scope>
    <source>
        <strain evidence="16 17">DSM 26048</strain>
    </source>
</reference>
<dbReference type="Pfam" id="PF07194">
    <property type="entry name" value="P2"/>
    <property type="match status" value="1"/>
</dbReference>
<keyword evidence="4" id="KW-0145">Chemotaxis</keyword>
<dbReference type="CDD" id="cd00088">
    <property type="entry name" value="HPT"/>
    <property type="match status" value="1"/>
</dbReference>
<sequence>MEDLSVYREVFIEELVDQLERMDQDFLALEQCYSIERVQSLFRAVHTIKGSSAAMEFEEMKHLTHEIEYVLDRVRSDKLQVDQILMNLLFQSLDFLKQLRDEYMKGGPFSDHSALLADIRSFSQEPKKQQHVPELPELTLEQALKVEECRESGLQVWTIRLRLSADCLMKGARFHLVAQRLAEEFGDLIISNPSAASFMDSEQDDEWFTNSLFVLASGNAAKEIEDELLSYSDVEEADVCIYSPLASNAGAYDNSDASSHYGMQGSINIQSIHSTPSAPSITGNPGNTDTSMSSSRNAAAEFKGTQPEEKQKQGPQTIRVHVERLEQLMNLVGELLIDQTSLAELKQTAAQRFPGEEFADRLGAVSDRMTRIVGELQESVMKARMLPIEHLFNRFPRMVRDLSQKLGKEIELVLEGMETELDRTVIEEIGDPLIHLLRNSVDHGVEMPDVRTSKGKPAKGRIRLNSFHENNQVVITIQDDGAGISAEKVKASALHKGIITEEEALRLSEQDAINLIFRPGFSTAASVSEVSGRGVGMDIVRSQITRLNGLIDIQTKPDQGTCFSVKLPLTLAIITGLMVKVGERDFAIPMNNVLEIVRLPVEEIQTIQGDTVVMIRNQVIPLLWLHDVLRYERAERSHKFLQIVVVGSAEKRVALAVDELRGNQEIVIKSLGGYLGKMDYITGATILGNGRVALILEVTALVQASRTFRF</sequence>
<evidence type="ECO:0000256" key="6">
    <source>
        <dbReference type="ARBA" id="ARBA00022679"/>
    </source>
</evidence>
<feature type="domain" description="HPt" evidence="15">
    <location>
        <begin position="1"/>
        <end position="103"/>
    </location>
</feature>
<dbReference type="InterPro" id="IPR008207">
    <property type="entry name" value="Sig_transdc_His_kin_Hpt_dom"/>
</dbReference>
<dbReference type="GO" id="GO:0004673">
    <property type="term" value="F:protein histidine kinase activity"/>
    <property type="evidence" value="ECO:0007669"/>
    <property type="project" value="UniProtKB-EC"/>
</dbReference>
<evidence type="ECO:0000259" key="13">
    <source>
        <dbReference type="PROSITE" id="PS50109"/>
    </source>
</evidence>
<dbReference type="SUPFAM" id="SSF50341">
    <property type="entry name" value="CheW-like"/>
    <property type="match status" value="1"/>
</dbReference>
<dbReference type="PROSITE" id="PS50109">
    <property type="entry name" value="HIS_KIN"/>
    <property type="match status" value="1"/>
</dbReference>
<evidence type="ECO:0000259" key="14">
    <source>
        <dbReference type="PROSITE" id="PS50851"/>
    </source>
</evidence>
<evidence type="ECO:0000256" key="12">
    <source>
        <dbReference type="SAM" id="MobiDB-lite"/>
    </source>
</evidence>
<evidence type="ECO:0000256" key="5">
    <source>
        <dbReference type="ARBA" id="ARBA00022553"/>
    </source>
</evidence>
<evidence type="ECO:0000256" key="9">
    <source>
        <dbReference type="ARBA" id="ARBA00022840"/>
    </source>
</evidence>
<dbReference type="PANTHER" id="PTHR43395:SF1">
    <property type="entry name" value="CHEMOTAXIS PROTEIN CHEA"/>
    <property type="match status" value="1"/>
</dbReference>
<evidence type="ECO:0000259" key="15">
    <source>
        <dbReference type="PROSITE" id="PS50894"/>
    </source>
</evidence>
<dbReference type="InterPro" id="IPR004105">
    <property type="entry name" value="CheA-like_dim"/>
</dbReference>
<feature type="domain" description="CheW-like" evidence="14">
    <location>
        <begin position="573"/>
        <end position="707"/>
    </location>
</feature>
<dbReference type="RefSeq" id="WP_209971458.1">
    <property type="nucleotide sequence ID" value="NZ_JAGGLB010000006.1"/>
</dbReference>
<protein>
    <recommendedName>
        <fullName evidence="3">Chemotaxis protein CheA</fullName>
        <ecNumber evidence="2">2.7.13.3</ecNumber>
    </recommendedName>
</protein>
<dbReference type="CDD" id="cd16916">
    <property type="entry name" value="HATPase_CheA-like"/>
    <property type="match status" value="1"/>
</dbReference>
<comment type="caution">
    <text evidence="16">The sequence shown here is derived from an EMBL/GenBank/DDBJ whole genome shotgun (WGS) entry which is preliminary data.</text>
</comment>
<dbReference type="InterPro" id="IPR004358">
    <property type="entry name" value="Sig_transdc_His_kin-like_C"/>
</dbReference>
<dbReference type="SMART" id="SM00073">
    <property type="entry name" value="HPT"/>
    <property type="match status" value="1"/>
</dbReference>
<dbReference type="SMART" id="SM00387">
    <property type="entry name" value="HATPase_c"/>
    <property type="match status" value="1"/>
</dbReference>
<evidence type="ECO:0000256" key="11">
    <source>
        <dbReference type="PROSITE-ProRule" id="PRU00110"/>
    </source>
</evidence>
<dbReference type="InterPro" id="IPR037052">
    <property type="entry name" value="CheA-like_P2_sf"/>
</dbReference>
<evidence type="ECO:0000256" key="2">
    <source>
        <dbReference type="ARBA" id="ARBA00012438"/>
    </source>
</evidence>
<keyword evidence="6 16" id="KW-0808">Transferase</keyword>
<dbReference type="InterPro" id="IPR037006">
    <property type="entry name" value="CheA-like_homodim_sf"/>
</dbReference>
<comment type="catalytic activity">
    <reaction evidence="1">
        <text>ATP + protein L-histidine = ADP + protein N-phospho-L-histidine.</text>
        <dbReference type="EC" id="2.7.13.3"/>
    </reaction>
</comment>
<dbReference type="SUPFAM" id="SSF55052">
    <property type="entry name" value="CheY-binding domain of CheA"/>
    <property type="match status" value="1"/>
</dbReference>
<keyword evidence="8 16" id="KW-0418">Kinase</keyword>
<evidence type="ECO:0000256" key="7">
    <source>
        <dbReference type="ARBA" id="ARBA00022741"/>
    </source>
</evidence>
<dbReference type="InterPro" id="IPR003594">
    <property type="entry name" value="HATPase_dom"/>
</dbReference>
<evidence type="ECO:0000256" key="1">
    <source>
        <dbReference type="ARBA" id="ARBA00000085"/>
    </source>
</evidence>
<dbReference type="InterPro" id="IPR035891">
    <property type="entry name" value="CheY-binding_CheA"/>
</dbReference>
<feature type="compositionally biased region" description="Polar residues" evidence="12">
    <location>
        <begin position="272"/>
        <end position="297"/>
    </location>
</feature>
<keyword evidence="5 11" id="KW-0597">Phosphoprotein</keyword>
<keyword evidence="17" id="KW-1185">Reference proteome</keyword>
<dbReference type="PROSITE" id="PS50851">
    <property type="entry name" value="CHEW"/>
    <property type="match status" value="1"/>
</dbReference>
<feature type="modified residue" description="Phosphohistidine" evidence="11">
    <location>
        <position position="46"/>
    </location>
</feature>
<dbReference type="InterPro" id="IPR036061">
    <property type="entry name" value="CheW-like_dom_sf"/>
</dbReference>
<keyword evidence="9" id="KW-0067">ATP-binding</keyword>
<feature type="region of interest" description="Disordered" evidence="12">
    <location>
        <begin position="272"/>
        <end position="316"/>
    </location>
</feature>
<dbReference type="InterPro" id="IPR036641">
    <property type="entry name" value="HPT_dom_sf"/>
</dbReference>
<keyword evidence="7" id="KW-0547">Nucleotide-binding</keyword>
<organism evidence="16 17">
    <name type="scientific">Paenibacillus eucommiae</name>
    <dbReference type="NCBI Taxonomy" id="1355755"/>
    <lineage>
        <taxon>Bacteria</taxon>
        <taxon>Bacillati</taxon>
        <taxon>Bacillota</taxon>
        <taxon>Bacilli</taxon>
        <taxon>Bacillales</taxon>
        <taxon>Paenibacillaceae</taxon>
        <taxon>Paenibacillus</taxon>
    </lineage>
</organism>
<dbReference type="PROSITE" id="PS50894">
    <property type="entry name" value="HPT"/>
    <property type="match status" value="1"/>
</dbReference>
<evidence type="ECO:0000256" key="4">
    <source>
        <dbReference type="ARBA" id="ARBA00022500"/>
    </source>
</evidence>
<dbReference type="Gene3D" id="1.20.120.160">
    <property type="entry name" value="HPT domain"/>
    <property type="match status" value="1"/>
</dbReference>
<dbReference type="InterPro" id="IPR010808">
    <property type="entry name" value="CheA_P2-bd"/>
</dbReference>
<dbReference type="InterPro" id="IPR005467">
    <property type="entry name" value="His_kinase_dom"/>
</dbReference>
<dbReference type="Pfam" id="PF02518">
    <property type="entry name" value="HATPase_c"/>
    <property type="match status" value="1"/>
</dbReference>
<dbReference type="SUPFAM" id="SSF55874">
    <property type="entry name" value="ATPase domain of HSP90 chaperone/DNA topoisomerase II/histidine kinase"/>
    <property type="match status" value="1"/>
</dbReference>
<keyword evidence="10" id="KW-0902">Two-component regulatory system</keyword>
<dbReference type="Gene3D" id="2.30.30.40">
    <property type="entry name" value="SH3 Domains"/>
    <property type="match status" value="1"/>
</dbReference>
<evidence type="ECO:0000313" key="17">
    <source>
        <dbReference type="Proteomes" id="UP001519287"/>
    </source>
</evidence>
<dbReference type="InterPro" id="IPR002545">
    <property type="entry name" value="CheW-lke_dom"/>
</dbReference>
<dbReference type="CDD" id="cd00731">
    <property type="entry name" value="CheA_reg"/>
    <property type="match status" value="1"/>
</dbReference>
<dbReference type="SMART" id="SM00260">
    <property type="entry name" value="CheW"/>
    <property type="match status" value="1"/>
</dbReference>
<dbReference type="PRINTS" id="PR00344">
    <property type="entry name" value="BCTRLSENSOR"/>
</dbReference>
<dbReference type="InterPro" id="IPR051315">
    <property type="entry name" value="Bact_Chemotaxis_CheA"/>
</dbReference>
<proteinExistence type="predicted"/>
<dbReference type="Gene3D" id="3.30.70.1110">
    <property type="entry name" value="Histidine kinase CheA-like, P2 response regulator-binding domain"/>
    <property type="match status" value="1"/>
</dbReference>